<dbReference type="Proteomes" id="UP000078428">
    <property type="component" value="Unassembled WGS sequence"/>
</dbReference>
<dbReference type="EMBL" id="LWQT01000066">
    <property type="protein sequence ID" value="OAN49132.1"/>
    <property type="molecule type" value="Genomic_DNA"/>
</dbReference>
<gene>
    <name evidence="2" type="ORF">A6A04_03170</name>
</gene>
<dbReference type="SUPFAM" id="SSF53448">
    <property type="entry name" value="Nucleotide-diphospho-sugar transferases"/>
    <property type="match status" value="1"/>
</dbReference>
<dbReference type="InterPro" id="IPR050834">
    <property type="entry name" value="Glycosyltransf_2"/>
</dbReference>
<protein>
    <recommendedName>
        <fullName evidence="1">Glycosyltransferase 2-like domain-containing protein</fullName>
    </recommendedName>
</protein>
<name>A0A178MK63_9PROT</name>
<accession>A0A178MK63</accession>
<dbReference type="AlphaFoldDB" id="A0A178MK63"/>
<dbReference type="Gene3D" id="3.90.550.10">
    <property type="entry name" value="Spore Coat Polysaccharide Biosynthesis Protein SpsA, Chain A"/>
    <property type="match status" value="1"/>
</dbReference>
<dbReference type="CDD" id="cd00761">
    <property type="entry name" value="Glyco_tranf_GTA_type"/>
    <property type="match status" value="1"/>
</dbReference>
<dbReference type="RefSeq" id="WP_068493469.1">
    <property type="nucleotide sequence ID" value="NZ_LWQT01000066.1"/>
</dbReference>
<reference evidence="2 3" key="1">
    <citation type="submission" date="2016-04" db="EMBL/GenBank/DDBJ databases">
        <title>Draft genome sequence of freshwater magnetotactic bacteria Magnetospirillum marisnigri SP-1 and Magnetospirillum moscoviense BB-1.</title>
        <authorList>
            <person name="Koziaeva V."/>
            <person name="Dziuba M.V."/>
            <person name="Ivanov T.M."/>
            <person name="Kuznetsov B."/>
            <person name="Grouzdev D.S."/>
        </authorList>
    </citation>
    <scope>NUCLEOTIDE SEQUENCE [LARGE SCALE GENOMIC DNA]</scope>
    <source>
        <strain evidence="2 3">SP-1</strain>
    </source>
</reference>
<comment type="caution">
    <text evidence="2">The sequence shown here is derived from an EMBL/GenBank/DDBJ whole genome shotgun (WGS) entry which is preliminary data.</text>
</comment>
<dbReference type="InterPro" id="IPR001173">
    <property type="entry name" value="Glyco_trans_2-like"/>
</dbReference>
<organism evidence="2 3">
    <name type="scientific">Paramagnetospirillum marisnigri</name>
    <dbReference type="NCBI Taxonomy" id="1285242"/>
    <lineage>
        <taxon>Bacteria</taxon>
        <taxon>Pseudomonadati</taxon>
        <taxon>Pseudomonadota</taxon>
        <taxon>Alphaproteobacteria</taxon>
        <taxon>Rhodospirillales</taxon>
        <taxon>Magnetospirillaceae</taxon>
        <taxon>Paramagnetospirillum</taxon>
    </lineage>
</organism>
<dbReference type="OrthoDB" id="9794124at2"/>
<evidence type="ECO:0000259" key="1">
    <source>
        <dbReference type="Pfam" id="PF00535"/>
    </source>
</evidence>
<proteinExistence type="predicted"/>
<dbReference type="PANTHER" id="PTHR43685">
    <property type="entry name" value="GLYCOSYLTRANSFERASE"/>
    <property type="match status" value="1"/>
</dbReference>
<sequence>MTAVSYVTTVYNKISEIEACARAQWRQAGEFEREFIFVDDSSTDGSFEFLQSLAEQEPRMRVLRKPNGGPARALNLGVREARFPLVKFCDGDDILTEDATSVLLDGFAQGARLVIGRKEPVGWTATPETFRRTEPVVFRTLPGDALSEAIDHSLSGCSEVLVERDAFLAAGGCDERLFIQDQSYIRRLLALGTPHLLTEALVVFSPPSEAGALCNNSPQIDHDNNAALMWLVLDNPHLPAAVKRLALQKCASRGWKYARRVQGRKTGLDPAFWAYAASYLPMIPVTRGLFQATLEPYLRTGRVRQPEKPAP</sequence>
<dbReference type="InterPro" id="IPR029044">
    <property type="entry name" value="Nucleotide-diphossugar_trans"/>
</dbReference>
<dbReference type="PANTHER" id="PTHR43685:SF3">
    <property type="entry name" value="SLR2126 PROTEIN"/>
    <property type="match status" value="1"/>
</dbReference>
<dbReference type="STRING" id="1285242.A6A04_03170"/>
<evidence type="ECO:0000313" key="3">
    <source>
        <dbReference type="Proteomes" id="UP000078428"/>
    </source>
</evidence>
<keyword evidence="3" id="KW-1185">Reference proteome</keyword>
<feature type="domain" description="Glycosyltransferase 2-like" evidence="1">
    <location>
        <begin position="6"/>
        <end position="132"/>
    </location>
</feature>
<evidence type="ECO:0000313" key="2">
    <source>
        <dbReference type="EMBL" id="OAN49132.1"/>
    </source>
</evidence>
<dbReference type="Pfam" id="PF00535">
    <property type="entry name" value="Glycos_transf_2"/>
    <property type="match status" value="1"/>
</dbReference>